<keyword evidence="2" id="KW-1185">Reference proteome</keyword>
<name>V6SQF6_9FLAO</name>
<accession>V6SQF6</accession>
<reference evidence="1 2" key="1">
    <citation type="submission" date="2013-08" db="EMBL/GenBank/DDBJ databases">
        <title>Flavobacterium limnosediminis JC2902 genome sequencing.</title>
        <authorList>
            <person name="Lee K."/>
            <person name="Yi H."/>
            <person name="Park S."/>
            <person name="Chun J."/>
        </authorList>
    </citation>
    <scope>NUCLEOTIDE SEQUENCE [LARGE SCALE GENOMIC DNA]</scope>
    <source>
        <strain evidence="1 2">JC2902</strain>
    </source>
</reference>
<protein>
    <submittedName>
        <fullName evidence="1">Uncharacterized protein</fullName>
    </submittedName>
</protein>
<dbReference type="EMBL" id="AVGG01000005">
    <property type="protein sequence ID" value="ESU28669.1"/>
    <property type="molecule type" value="Genomic_DNA"/>
</dbReference>
<evidence type="ECO:0000313" key="1">
    <source>
        <dbReference type="EMBL" id="ESU28669.1"/>
    </source>
</evidence>
<comment type="caution">
    <text evidence="1">The sequence shown here is derived from an EMBL/GenBank/DDBJ whole genome shotgun (WGS) entry which is preliminary data.</text>
</comment>
<dbReference type="STRING" id="1341181.FLJC2902T_12600"/>
<sequence>MKNKVSLIFVSDKFFGIFFLMKSSEDFVLKESEKYQNGIST</sequence>
<evidence type="ECO:0000313" key="2">
    <source>
        <dbReference type="Proteomes" id="UP000018004"/>
    </source>
</evidence>
<dbReference type="Proteomes" id="UP000018004">
    <property type="component" value="Unassembled WGS sequence"/>
</dbReference>
<dbReference type="AlphaFoldDB" id="V6SQF6"/>
<organism evidence="1 2">
    <name type="scientific">Flavobacterium limnosediminis JC2902</name>
    <dbReference type="NCBI Taxonomy" id="1341181"/>
    <lineage>
        <taxon>Bacteria</taxon>
        <taxon>Pseudomonadati</taxon>
        <taxon>Bacteroidota</taxon>
        <taxon>Flavobacteriia</taxon>
        <taxon>Flavobacteriales</taxon>
        <taxon>Flavobacteriaceae</taxon>
        <taxon>Flavobacterium</taxon>
    </lineage>
</organism>
<gene>
    <name evidence="1" type="ORF">FLJC2902T_12600</name>
</gene>
<proteinExistence type="predicted"/>